<feature type="region of interest" description="Disordered" evidence="4">
    <location>
        <begin position="583"/>
        <end position="612"/>
    </location>
</feature>
<feature type="domain" description="PAC" evidence="7">
    <location>
        <begin position="206"/>
        <end position="258"/>
    </location>
</feature>
<dbReference type="PANTHER" id="PTHR43531">
    <property type="entry name" value="PROTEIN ICFG"/>
    <property type="match status" value="1"/>
</dbReference>
<proteinExistence type="inferred from homology"/>
<dbReference type="PRINTS" id="PR00260">
    <property type="entry name" value="CHEMTRNSDUCR"/>
</dbReference>
<evidence type="ECO:0000313" key="10">
    <source>
        <dbReference type="Proteomes" id="UP001596060"/>
    </source>
</evidence>
<keyword evidence="3" id="KW-0807">Transducer</keyword>
<dbReference type="CDD" id="cd00130">
    <property type="entry name" value="PAS"/>
    <property type="match status" value="2"/>
</dbReference>
<name>A0ABW0P0U9_9HYPH</name>
<dbReference type="InterPro" id="IPR004090">
    <property type="entry name" value="Chemotax_Me-accpt_rcpt"/>
</dbReference>
<dbReference type="Proteomes" id="UP001596060">
    <property type="component" value="Unassembled WGS sequence"/>
</dbReference>
<dbReference type="PROSITE" id="PS50111">
    <property type="entry name" value="CHEMOTAXIS_TRANSDUC_2"/>
    <property type="match status" value="1"/>
</dbReference>
<evidence type="ECO:0000256" key="2">
    <source>
        <dbReference type="ARBA" id="ARBA00029447"/>
    </source>
</evidence>
<evidence type="ECO:0000259" key="8">
    <source>
        <dbReference type="PROSITE" id="PS50885"/>
    </source>
</evidence>
<dbReference type="Pfam" id="PF00015">
    <property type="entry name" value="MCPsignal"/>
    <property type="match status" value="1"/>
</dbReference>
<dbReference type="EMBL" id="JBHSLU010000038">
    <property type="protein sequence ID" value="MFC5506279.1"/>
    <property type="molecule type" value="Genomic_DNA"/>
</dbReference>
<dbReference type="CDD" id="cd11386">
    <property type="entry name" value="MCP_signal"/>
    <property type="match status" value="1"/>
</dbReference>
<dbReference type="SMART" id="SM00086">
    <property type="entry name" value="PAC"/>
    <property type="match status" value="2"/>
</dbReference>
<evidence type="ECO:0000259" key="6">
    <source>
        <dbReference type="PROSITE" id="PS50112"/>
    </source>
</evidence>
<dbReference type="Gene3D" id="1.10.287.950">
    <property type="entry name" value="Methyl-accepting chemotaxis protein"/>
    <property type="match status" value="1"/>
</dbReference>
<feature type="compositionally biased region" description="Low complexity" evidence="4">
    <location>
        <begin position="583"/>
        <end position="602"/>
    </location>
</feature>
<keyword evidence="10" id="KW-1185">Reference proteome</keyword>
<dbReference type="InterPro" id="IPR013655">
    <property type="entry name" value="PAS_fold_3"/>
</dbReference>
<feature type="domain" description="PAS" evidence="6">
    <location>
        <begin position="31"/>
        <end position="70"/>
    </location>
</feature>
<dbReference type="InterPro" id="IPR003660">
    <property type="entry name" value="HAMP_dom"/>
</dbReference>
<dbReference type="InterPro" id="IPR000700">
    <property type="entry name" value="PAS-assoc_C"/>
</dbReference>
<dbReference type="Pfam" id="PF13426">
    <property type="entry name" value="PAS_9"/>
    <property type="match status" value="1"/>
</dbReference>
<evidence type="ECO:0000259" key="7">
    <source>
        <dbReference type="PROSITE" id="PS50113"/>
    </source>
</evidence>
<feature type="domain" description="PAC" evidence="7">
    <location>
        <begin position="82"/>
        <end position="136"/>
    </location>
</feature>
<accession>A0ABW0P0U9</accession>
<protein>
    <submittedName>
        <fullName evidence="9">Methyl-accepting chemotaxis protein</fullName>
    </submittedName>
</protein>
<dbReference type="SUPFAM" id="SSF58104">
    <property type="entry name" value="Methyl-accepting chemotaxis protein (MCP) signaling domain"/>
    <property type="match status" value="1"/>
</dbReference>
<reference evidence="10" key="1">
    <citation type="journal article" date="2019" name="Int. J. Syst. Evol. Microbiol.">
        <title>The Global Catalogue of Microorganisms (GCM) 10K type strain sequencing project: providing services to taxonomists for standard genome sequencing and annotation.</title>
        <authorList>
            <consortium name="The Broad Institute Genomics Platform"/>
            <consortium name="The Broad Institute Genome Sequencing Center for Infectious Disease"/>
            <person name="Wu L."/>
            <person name="Ma J."/>
        </authorList>
    </citation>
    <scope>NUCLEOTIDE SEQUENCE [LARGE SCALE GENOMIC DNA]</scope>
    <source>
        <strain evidence="10">CCUG 43117</strain>
    </source>
</reference>
<dbReference type="NCBIfam" id="TIGR00229">
    <property type="entry name" value="sensory_box"/>
    <property type="match status" value="2"/>
</dbReference>
<dbReference type="PROSITE" id="PS50112">
    <property type="entry name" value="PAS"/>
    <property type="match status" value="1"/>
</dbReference>
<evidence type="ECO:0000256" key="1">
    <source>
        <dbReference type="ARBA" id="ARBA00022500"/>
    </source>
</evidence>
<dbReference type="InterPro" id="IPR051310">
    <property type="entry name" value="MCP_chemotaxis"/>
</dbReference>
<organism evidence="9 10">
    <name type="scientific">Bosea massiliensis</name>
    <dbReference type="NCBI Taxonomy" id="151419"/>
    <lineage>
        <taxon>Bacteria</taxon>
        <taxon>Pseudomonadati</taxon>
        <taxon>Pseudomonadota</taxon>
        <taxon>Alphaproteobacteria</taxon>
        <taxon>Hyphomicrobiales</taxon>
        <taxon>Boseaceae</taxon>
        <taxon>Bosea</taxon>
    </lineage>
</organism>
<dbReference type="RefSeq" id="WP_066719670.1">
    <property type="nucleotide sequence ID" value="NZ_JBHSLU010000038.1"/>
</dbReference>
<dbReference type="InterPro" id="IPR035965">
    <property type="entry name" value="PAS-like_dom_sf"/>
</dbReference>
<dbReference type="Gene3D" id="3.30.450.20">
    <property type="entry name" value="PAS domain"/>
    <property type="match status" value="2"/>
</dbReference>
<dbReference type="PROSITE" id="PS50885">
    <property type="entry name" value="HAMP"/>
    <property type="match status" value="1"/>
</dbReference>
<dbReference type="SUPFAM" id="SSF55785">
    <property type="entry name" value="PYP-like sensor domain (PAS domain)"/>
    <property type="match status" value="2"/>
</dbReference>
<evidence type="ECO:0000259" key="5">
    <source>
        <dbReference type="PROSITE" id="PS50111"/>
    </source>
</evidence>
<dbReference type="InterPro" id="IPR001610">
    <property type="entry name" value="PAC"/>
</dbReference>
<dbReference type="SMART" id="SM00091">
    <property type="entry name" value="PAS"/>
    <property type="match status" value="2"/>
</dbReference>
<comment type="caution">
    <text evidence="9">The sequence shown here is derived from an EMBL/GenBank/DDBJ whole genome shotgun (WGS) entry which is preliminary data.</text>
</comment>
<feature type="domain" description="Methyl-accepting transducer" evidence="5">
    <location>
        <begin position="312"/>
        <end position="541"/>
    </location>
</feature>
<feature type="domain" description="HAMP" evidence="8">
    <location>
        <begin position="254"/>
        <end position="307"/>
    </location>
</feature>
<dbReference type="Pfam" id="PF08447">
    <property type="entry name" value="PAS_3"/>
    <property type="match status" value="1"/>
</dbReference>
<evidence type="ECO:0000256" key="4">
    <source>
        <dbReference type="SAM" id="MobiDB-lite"/>
    </source>
</evidence>
<evidence type="ECO:0000313" key="9">
    <source>
        <dbReference type="EMBL" id="MFC5506279.1"/>
    </source>
</evidence>
<evidence type="ECO:0000256" key="3">
    <source>
        <dbReference type="PROSITE-ProRule" id="PRU00284"/>
    </source>
</evidence>
<dbReference type="PANTHER" id="PTHR43531:SF11">
    <property type="entry name" value="METHYL-ACCEPTING CHEMOTAXIS PROTEIN 3"/>
    <property type="match status" value="1"/>
</dbReference>
<dbReference type="PROSITE" id="PS50113">
    <property type="entry name" value="PAC"/>
    <property type="match status" value="2"/>
</dbReference>
<keyword evidence="1" id="KW-0145">Chemotaxis</keyword>
<dbReference type="InterPro" id="IPR004089">
    <property type="entry name" value="MCPsignal_dom"/>
</dbReference>
<sequence>MTIPFFRRTGTQAGEWAAIRRSQAVIEFRLDGTILDANENFLKAVGYSRDEVVGQHHRMFVDEVERESRDYAAFWDRLNRGECIEIPCLRIAKGGRRIWLLANYTPILDGSGKPVKVVKFASDITARREAMANLEGQIAAIRKSQAVIEFDLSGHILDANDNFLSAVGYSLAEIKGKHHRLFVDPAEQGSEAYRCFWEKLGRGEFDEGQYRRLGRGGREIWLQATYNPIFDAMGQPCKIVKFATDITANKQVQLALRAAVADTRGVVQAAMAGNLTRRISLAGMTGEIAELCGGVNELVDAVAQIIGTVTTISQDIIVGADRIGHGSRELAQQAEAQADCLQEAAATTDTLSASVKRSAGRAREATSLGEAANGIANRGGGIVGEAVGAMERIEKASGDIAEIITVIDNIAFQTNLLALNAAVEAARAGDAGKGFAVVASEVRALAQRSSDAANDIKALISNSTQQVATGVRLVKDAGAALAEIVESSTSVAAALADISSASTEQANGIGEVAKVVAQMDDMTQRNSSMAEQSAGVARELQQATNELRRMVERFSIGGAPSRTLDASIRAELREMAPHMAPVRAAATRAAPPRLPAAAATTRRAAETGWSEF</sequence>
<dbReference type="InterPro" id="IPR000014">
    <property type="entry name" value="PAS"/>
</dbReference>
<gene>
    <name evidence="9" type="ORF">ACFPN9_13525</name>
</gene>
<dbReference type="SMART" id="SM00283">
    <property type="entry name" value="MA"/>
    <property type="match status" value="1"/>
</dbReference>
<comment type="similarity">
    <text evidence="2">Belongs to the methyl-accepting chemotaxis (MCP) protein family.</text>
</comment>